<dbReference type="GO" id="GO:0030136">
    <property type="term" value="C:clathrin-coated vesicle"/>
    <property type="evidence" value="ECO:0007669"/>
    <property type="project" value="TreeGrafter"/>
</dbReference>
<dbReference type="GO" id="GO:0080025">
    <property type="term" value="F:phosphatidylinositol-3,5-bisphosphate binding"/>
    <property type="evidence" value="ECO:0007669"/>
    <property type="project" value="TreeGrafter"/>
</dbReference>
<dbReference type="InterPro" id="IPR002558">
    <property type="entry name" value="ILWEQ_dom"/>
</dbReference>
<dbReference type="GO" id="GO:0006897">
    <property type="term" value="P:endocytosis"/>
    <property type="evidence" value="ECO:0007669"/>
    <property type="project" value="InterPro"/>
</dbReference>
<dbReference type="Pfam" id="PF01608">
    <property type="entry name" value="I_LWEQ"/>
    <property type="match status" value="1"/>
</dbReference>
<keyword evidence="5" id="KW-1185">Reference proteome</keyword>
<dbReference type="GO" id="GO:0043325">
    <property type="term" value="F:phosphatidylinositol-3,4-bisphosphate binding"/>
    <property type="evidence" value="ECO:0007669"/>
    <property type="project" value="TreeGrafter"/>
</dbReference>
<evidence type="ECO:0000256" key="2">
    <source>
        <dbReference type="ARBA" id="ARBA00022490"/>
    </source>
</evidence>
<dbReference type="AlphaFoldDB" id="A0A183J0L8"/>
<dbReference type="GO" id="GO:0032051">
    <property type="term" value="F:clathrin light chain binding"/>
    <property type="evidence" value="ECO:0007669"/>
    <property type="project" value="TreeGrafter"/>
</dbReference>
<feature type="domain" description="I/LWEQ" evidence="3">
    <location>
        <begin position="1"/>
        <end position="208"/>
    </location>
</feature>
<protein>
    <submittedName>
        <fullName evidence="6">I/LWEQ domain-containing protein</fullName>
    </submittedName>
</protein>
<evidence type="ECO:0000313" key="4">
    <source>
        <dbReference type="EMBL" id="VDP23010.1"/>
    </source>
</evidence>
<evidence type="ECO:0000259" key="3">
    <source>
        <dbReference type="PROSITE" id="PS50945"/>
    </source>
</evidence>
<dbReference type="EMBL" id="UZAM01012691">
    <property type="protein sequence ID" value="VDP23010.1"/>
    <property type="molecule type" value="Genomic_DNA"/>
</dbReference>
<dbReference type="GO" id="GO:0007015">
    <property type="term" value="P:actin filament organization"/>
    <property type="evidence" value="ECO:0007669"/>
    <property type="project" value="TreeGrafter"/>
</dbReference>
<dbReference type="Proteomes" id="UP000270296">
    <property type="component" value="Unassembled WGS sequence"/>
</dbReference>
<dbReference type="SMART" id="SM00307">
    <property type="entry name" value="ILWEQ"/>
    <property type="match status" value="1"/>
</dbReference>
<dbReference type="GO" id="GO:0035615">
    <property type="term" value="F:clathrin adaptor activity"/>
    <property type="evidence" value="ECO:0007669"/>
    <property type="project" value="TreeGrafter"/>
</dbReference>
<name>A0A183J0L8_9BILA</name>
<dbReference type="FunFam" id="1.20.1410.10:FF:000006">
    <property type="entry name" value="Huntingtin interacting protein"/>
    <property type="match status" value="1"/>
</dbReference>
<evidence type="ECO:0000256" key="1">
    <source>
        <dbReference type="ARBA" id="ARBA00004496"/>
    </source>
</evidence>
<proteinExistence type="predicted"/>
<evidence type="ECO:0000313" key="5">
    <source>
        <dbReference type="Proteomes" id="UP000270296"/>
    </source>
</evidence>
<dbReference type="WBParaSite" id="SBAD_0000975901-mRNA-1">
    <property type="protein sequence ID" value="SBAD_0000975901-mRNA-1"/>
    <property type="gene ID" value="SBAD_0000975901"/>
</dbReference>
<dbReference type="SUPFAM" id="SSF109885">
    <property type="entry name" value="I/LWEQ domain"/>
    <property type="match status" value="1"/>
</dbReference>
<reference evidence="4 5" key="2">
    <citation type="submission" date="2018-11" db="EMBL/GenBank/DDBJ databases">
        <authorList>
            <consortium name="Pathogen Informatics"/>
        </authorList>
    </citation>
    <scope>NUCLEOTIDE SEQUENCE [LARGE SCALE GENOMIC DNA]</scope>
</reference>
<comment type="subcellular location">
    <subcellularLocation>
        <location evidence="1">Cytoplasm</location>
    </subcellularLocation>
</comment>
<accession>A0A183J0L8</accession>
<dbReference type="PROSITE" id="PS50945">
    <property type="entry name" value="I_LWEQ"/>
    <property type="match status" value="1"/>
</dbReference>
<dbReference type="PANTHER" id="PTHR10407">
    <property type="entry name" value="HUNTINGTIN INTERACTING PROTEIN 1"/>
    <property type="match status" value="1"/>
</dbReference>
<dbReference type="GO" id="GO:0051015">
    <property type="term" value="F:actin filament binding"/>
    <property type="evidence" value="ECO:0007669"/>
    <property type="project" value="TreeGrafter"/>
</dbReference>
<sequence>MLMKERETGSGVRLEVNEKILDSCTQLIQAVLRLVRDANVLQKEIVSQGRGTASEKEFYKRHHQWTEGLFSAAKAVGLRAHVLVDAADRVVNQKGKFEELVVASQEVAASTAQLVIASIVKADKDSKQLKQLEGSSRNVTSATATVVATAKTGQQTLEEAIPDFSALSLHASKRLEMETQVNLIVMINFYIYHTYKQASRNLPSSYTLSFGAGVRLKKPSLPVVCDICDVISRQISDC</sequence>
<reference evidence="6" key="1">
    <citation type="submission" date="2016-06" db="UniProtKB">
        <authorList>
            <consortium name="WormBaseParasite"/>
        </authorList>
    </citation>
    <scope>IDENTIFICATION</scope>
</reference>
<keyword evidence="2" id="KW-0963">Cytoplasm</keyword>
<dbReference type="InterPro" id="IPR035964">
    <property type="entry name" value="I/LWEQ_dom_sf"/>
</dbReference>
<gene>
    <name evidence="4" type="ORF">SBAD_LOCUS9413</name>
</gene>
<dbReference type="PANTHER" id="PTHR10407:SF15">
    <property type="entry name" value="HUNTINGTIN INTERACTING PROTEIN 1"/>
    <property type="match status" value="1"/>
</dbReference>
<dbReference type="Gene3D" id="1.20.1410.10">
    <property type="entry name" value="I/LWEQ domain"/>
    <property type="match status" value="1"/>
</dbReference>
<dbReference type="InterPro" id="IPR030224">
    <property type="entry name" value="Sla2_fam"/>
</dbReference>
<organism evidence="6">
    <name type="scientific">Soboliphyme baturini</name>
    <dbReference type="NCBI Taxonomy" id="241478"/>
    <lineage>
        <taxon>Eukaryota</taxon>
        <taxon>Metazoa</taxon>
        <taxon>Ecdysozoa</taxon>
        <taxon>Nematoda</taxon>
        <taxon>Enoplea</taxon>
        <taxon>Dorylaimia</taxon>
        <taxon>Dioctophymatida</taxon>
        <taxon>Dioctophymatoidea</taxon>
        <taxon>Soboliphymatidae</taxon>
        <taxon>Soboliphyme</taxon>
    </lineage>
</organism>
<dbReference type="OrthoDB" id="8178130at2759"/>
<dbReference type="GO" id="GO:0030864">
    <property type="term" value="C:cortical actin cytoskeleton"/>
    <property type="evidence" value="ECO:0007669"/>
    <property type="project" value="TreeGrafter"/>
</dbReference>
<evidence type="ECO:0000313" key="6">
    <source>
        <dbReference type="WBParaSite" id="SBAD_0000975901-mRNA-1"/>
    </source>
</evidence>
<dbReference type="GO" id="GO:0048268">
    <property type="term" value="P:clathrin coat assembly"/>
    <property type="evidence" value="ECO:0007669"/>
    <property type="project" value="TreeGrafter"/>
</dbReference>